<comment type="caution">
    <text evidence="2">The sequence shown here is derived from an EMBL/GenBank/DDBJ whole genome shotgun (WGS) entry which is preliminary data.</text>
</comment>
<dbReference type="NCBIfam" id="TIGR03696">
    <property type="entry name" value="Rhs_assc_core"/>
    <property type="match status" value="1"/>
</dbReference>
<dbReference type="InterPro" id="IPR050708">
    <property type="entry name" value="T6SS_VgrG/RHS"/>
</dbReference>
<dbReference type="Proteomes" id="UP001629059">
    <property type="component" value="Unassembled WGS sequence"/>
</dbReference>
<dbReference type="EMBL" id="JBELQB010000028">
    <property type="protein sequence ID" value="MFL9839297.1"/>
    <property type="molecule type" value="Genomic_DNA"/>
</dbReference>
<keyword evidence="3" id="KW-1185">Reference proteome</keyword>
<dbReference type="PANTHER" id="PTHR32305">
    <property type="match status" value="1"/>
</dbReference>
<organism evidence="2 3">
    <name type="scientific">Flavobacterium rhizophilum</name>
    <dbReference type="NCBI Taxonomy" id="3163296"/>
    <lineage>
        <taxon>Bacteria</taxon>
        <taxon>Pseudomonadati</taxon>
        <taxon>Bacteroidota</taxon>
        <taxon>Flavobacteriia</taxon>
        <taxon>Flavobacteriales</taxon>
        <taxon>Flavobacteriaceae</taxon>
        <taxon>Flavobacterium</taxon>
    </lineage>
</organism>
<sequence>IEYMPFGEMLVDEHINSFNTPFKFNGKEYDEETGNYYYSARYYDPKWSIFISVDPQAEQTMSSYGYCYNNPVKFVDPDGRKPFDWILVTGNKIYWYGGNYGDKSNLKYTFKASSGMNNVKLSDGTAISLQKAKYQYIPNNGPTVEGKYQINLEPDPNRVAKADGKTGQLLRNPDGGIEKIPDFVPSDSNPNVGWSYEEWGENRVRLQPVNVPQPKDNSNETGITGGGGKRDLNSFYLHDSQKGYSHGCTECDTELFDQLIKYRAEGNKNIEVQVKYPNKEHVTNGGTKKEP</sequence>
<name>A0ABW8YHZ4_9FLAO</name>
<gene>
    <name evidence="2" type="ORF">ABS768_17515</name>
</gene>
<dbReference type="RefSeq" id="WP_408076246.1">
    <property type="nucleotide sequence ID" value="NZ_JBELQB010000028.1"/>
</dbReference>
<dbReference type="Gene3D" id="2.180.10.10">
    <property type="entry name" value="RHS repeat-associated core"/>
    <property type="match status" value="1"/>
</dbReference>
<protein>
    <submittedName>
        <fullName evidence="2">RHS repeat-associated core domain-containing protein</fullName>
    </submittedName>
</protein>
<evidence type="ECO:0000256" key="1">
    <source>
        <dbReference type="SAM" id="MobiDB-lite"/>
    </source>
</evidence>
<feature type="region of interest" description="Disordered" evidence="1">
    <location>
        <begin position="209"/>
        <end position="229"/>
    </location>
</feature>
<accession>A0ABW8YHZ4</accession>
<evidence type="ECO:0000313" key="2">
    <source>
        <dbReference type="EMBL" id="MFL9839297.1"/>
    </source>
</evidence>
<evidence type="ECO:0000313" key="3">
    <source>
        <dbReference type="Proteomes" id="UP001629059"/>
    </source>
</evidence>
<dbReference type="InterPro" id="IPR022385">
    <property type="entry name" value="Rhs_assc_core"/>
</dbReference>
<feature type="non-terminal residue" evidence="2">
    <location>
        <position position="1"/>
    </location>
</feature>
<proteinExistence type="predicted"/>
<reference evidence="2 3" key="1">
    <citation type="submission" date="2024-06" db="EMBL/GenBank/DDBJ databases">
        <authorList>
            <person name="Kaempfer P."/>
            <person name="Viver T."/>
        </authorList>
    </citation>
    <scope>NUCLEOTIDE SEQUENCE [LARGE SCALE GENOMIC DNA]</scope>
    <source>
        <strain evidence="2 3">ST-75</strain>
    </source>
</reference>
<dbReference type="PANTHER" id="PTHR32305:SF15">
    <property type="entry name" value="PROTEIN RHSA-RELATED"/>
    <property type="match status" value="1"/>
</dbReference>